<keyword evidence="4" id="KW-0521">NADP</keyword>
<name>A0A2S9QK86_9MICO</name>
<evidence type="ECO:0000256" key="1">
    <source>
        <dbReference type="ARBA" id="ARBA00001917"/>
    </source>
</evidence>
<dbReference type="GO" id="GO:0010181">
    <property type="term" value="F:FMN binding"/>
    <property type="evidence" value="ECO:0007669"/>
    <property type="project" value="InterPro"/>
</dbReference>
<dbReference type="PANTHER" id="PTHR43303">
    <property type="entry name" value="NADPH DEHYDROGENASE C23G7.10C-RELATED"/>
    <property type="match status" value="1"/>
</dbReference>
<sequence>MADPLLFRPFVLRGLELRNRLWAAPMCQYSVPEEDGIPRDWHVQHLGALARGGAGLVMAEATAVVPEGRISPRDLGLWNDEQAGAFARLAEIVHAHGGRIGVQLAHAGRKASTQPWLPGFPEGTVPAAEGGWETVAPSAIAFGDFAEPRALDAEGIAAVVRAFAEAADRAVGAGVDVVEVHAAHGYLIHEFLSPLSNHRDDEWGGDLAGRARLLREVVRAIRARHAALPIVVRISATDWVDGGFDVEQAATVAEWVAEDGADLIDASSGGNVPAAAIPVGPSYQVPLAARLRRGPLPVSAVGLITSAEQAEGILATGQADVITIGRPLLAEPHLPLRWAHELRAPAAEELVPAQYRRARF</sequence>
<evidence type="ECO:0000313" key="8">
    <source>
        <dbReference type="Proteomes" id="UP000238650"/>
    </source>
</evidence>
<dbReference type="SUPFAM" id="SSF51395">
    <property type="entry name" value="FMN-linked oxidoreductases"/>
    <property type="match status" value="1"/>
</dbReference>
<proteinExistence type="predicted"/>
<gene>
    <name evidence="7" type="ORF">B4915_13800</name>
</gene>
<dbReference type="Proteomes" id="UP000238650">
    <property type="component" value="Unassembled WGS sequence"/>
</dbReference>
<evidence type="ECO:0000313" key="7">
    <source>
        <dbReference type="EMBL" id="PRI09996.1"/>
    </source>
</evidence>
<evidence type="ECO:0000256" key="2">
    <source>
        <dbReference type="ARBA" id="ARBA00022630"/>
    </source>
</evidence>
<keyword evidence="5" id="KW-0560">Oxidoreductase</keyword>
<organism evidence="7 8">
    <name type="scientific">Leucobacter massiliensis</name>
    <dbReference type="NCBI Taxonomy" id="1686285"/>
    <lineage>
        <taxon>Bacteria</taxon>
        <taxon>Bacillati</taxon>
        <taxon>Actinomycetota</taxon>
        <taxon>Actinomycetes</taxon>
        <taxon>Micrococcales</taxon>
        <taxon>Microbacteriaceae</taxon>
        <taxon>Leucobacter</taxon>
    </lineage>
</organism>
<dbReference type="InterPro" id="IPR013785">
    <property type="entry name" value="Aldolase_TIM"/>
</dbReference>
<dbReference type="InterPro" id="IPR044152">
    <property type="entry name" value="YqjM-like"/>
</dbReference>
<comment type="caution">
    <text evidence="7">The sequence shown here is derived from an EMBL/GenBank/DDBJ whole genome shotgun (WGS) entry which is preliminary data.</text>
</comment>
<dbReference type="InterPro" id="IPR001155">
    <property type="entry name" value="OxRdtase_FMN_N"/>
</dbReference>
<evidence type="ECO:0000256" key="5">
    <source>
        <dbReference type="ARBA" id="ARBA00023002"/>
    </source>
</evidence>
<dbReference type="AlphaFoldDB" id="A0A2S9QK86"/>
<comment type="cofactor">
    <cofactor evidence="1">
        <name>FMN</name>
        <dbReference type="ChEBI" id="CHEBI:58210"/>
    </cofactor>
</comment>
<keyword evidence="2" id="KW-0285">Flavoprotein</keyword>
<dbReference type="EMBL" id="MWZD01000024">
    <property type="protein sequence ID" value="PRI09996.1"/>
    <property type="molecule type" value="Genomic_DNA"/>
</dbReference>
<dbReference type="CDD" id="cd02932">
    <property type="entry name" value="OYE_YqiM_FMN"/>
    <property type="match status" value="1"/>
</dbReference>
<feature type="domain" description="NADH:flavin oxidoreductase/NADH oxidase N-terminal" evidence="6">
    <location>
        <begin position="6"/>
        <end position="342"/>
    </location>
</feature>
<keyword evidence="8" id="KW-1185">Reference proteome</keyword>
<dbReference type="RefSeq" id="WP_105806413.1">
    <property type="nucleotide sequence ID" value="NZ_MWZD01000024.1"/>
</dbReference>
<dbReference type="Gene3D" id="3.20.20.70">
    <property type="entry name" value="Aldolase class I"/>
    <property type="match status" value="1"/>
</dbReference>
<dbReference type="OrthoDB" id="3169239at2"/>
<accession>A0A2S9QK86</accession>
<dbReference type="Pfam" id="PF00724">
    <property type="entry name" value="Oxidored_FMN"/>
    <property type="match status" value="1"/>
</dbReference>
<dbReference type="GO" id="GO:0003959">
    <property type="term" value="F:NADPH dehydrogenase activity"/>
    <property type="evidence" value="ECO:0007669"/>
    <property type="project" value="InterPro"/>
</dbReference>
<evidence type="ECO:0000259" key="6">
    <source>
        <dbReference type="Pfam" id="PF00724"/>
    </source>
</evidence>
<dbReference type="PANTHER" id="PTHR43303:SF4">
    <property type="entry name" value="NADPH DEHYDROGENASE C23G7.10C-RELATED"/>
    <property type="match status" value="1"/>
</dbReference>
<dbReference type="GO" id="GO:0050661">
    <property type="term" value="F:NADP binding"/>
    <property type="evidence" value="ECO:0007669"/>
    <property type="project" value="InterPro"/>
</dbReference>
<reference evidence="7 8" key="1">
    <citation type="journal article" date="2017" name="New Microbes New Infect">
        <title>Genome sequence of 'Leucobacter massiliensis' sp. nov. isolated from human pharynx after travel to the 2014 Hajj.</title>
        <authorList>
            <person name="Leangapichart T."/>
            <person name="Gautret P."/>
            <person name="Nguyen T.T."/>
            <person name="Armstrong N."/>
            <person name="Rolain J.M."/>
        </authorList>
    </citation>
    <scope>NUCLEOTIDE SEQUENCE [LARGE SCALE GENOMIC DNA]</scope>
    <source>
        <strain evidence="7 8">122RC15</strain>
    </source>
</reference>
<protein>
    <submittedName>
        <fullName evidence="7">Oxidoreductase</fullName>
    </submittedName>
</protein>
<evidence type="ECO:0000256" key="3">
    <source>
        <dbReference type="ARBA" id="ARBA00022643"/>
    </source>
</evidence>
<keyword evidence="3" id="KW-0288">FMN</keyword>
<evidence type="ECO:0000256" key="4">
    <source>
        <dbReference type="ARBA" id="ARBA00022857"/>
    </source>
</evidence>